<proteinExistence type="predicted"/>
<dbReference type="PANTHER" id="PTHR35525:SF3">
    <property type="entry name" value="BLL6575 PROTEIN"/>
    <property type="match status" value="1"/>
</dbReference>
<dbReference type="RefSeq" id="WP_270683395.1">
    <property type="nucleotide sequence ID" value="NZ_JAQFWQ010000004.1"/>
</dbReference>
<organism evidence="2 3">
    <name type="scientific">Nocardiopsis endophytica</name>
    <dbReference type="NCBI Taxonomy" id="3018445"/>
    <lineage>
        <taxon>Bacteria</taxon>
        <taxon>Bacillati</taxon>
        <taxon>Actinomycetota</taxon>
        <taxon>Actinomycetes</taxon>
        <taxon>Streptosporangiales</taxon>
        <taxon>Nocardiopsidaceae</taxon>
        <taxon>Nocardiopsis</taxon>
    </lineage>
</organism>
<dbReference type="Pfam" id="PF07336">
    <property type="entry name" value="ABATE"/>
    <property type="match status" value="1"/>
</dbReference>
<dbReference type="Proteomes" id="UP001527866">
    <property type="component" value="Unassembled WGS sequence"/>
</dbReference>
<dbReference type="Pfam" id="PF11706">
    <property type="entry name" value="zf-CGNR"/>
    <property type="match status" value="1"/>
</dbReference>
<gene>
    <name evidence="2" type="ORF">O4J56_02460</name>
</gene>
<dbReference type="Gene3D" id="1.10.3300.10">
    <property type="entry name" value="Jann2411-like domain"/>
    <property type="match status" value="1"/>
</dbReference>
<reference evidence="2 3" key="1">
    <citation type="submission" date="2023-01" db="EMBL/GenBank/DDBJ databases">
        <title>Draft genome sequence of Nocardiopsis sp. RSe5-2 isolated from halophytes.</title>
        <authorList>
            <person name="Duangmal K."/>
            <person name="Chantavorakit T."/>
        </authorList>
    </citation>
    <scope>NUCLEOTIDE SEQUENCE [LARGE SCALE GENOMIC DNA]</scope>
    <source>
        <strain evidence="2 3">RSe5-2</strain>
    </source>
</reference>
<comment type="caution">
    <text evidence="2">The sequence shown here is derived from an EMBL/GenBank/DDBJ whole genome shotgun (WGS) entry which is preliminary data.</text>
</comment>
<keyword evidence="3" id="KW-1185">Reference proteome</keyword>
<evidence type="ECO:0000259" key="1">
    <source>
        <dbReference type="Pfam" id="PF11706"/>
    </source>
</evidence>
<dbReference type="EMBL" id="JAQFWQ010000004">
    <property type="protein sequence ID" value="MDA2809490.1"/>
    <property type="molecule type" value="Genomic_DNA"/>
</dbReference>
<dbReference type="InterPro" id="IPR010852">
    <property type="entry name" value="ABATE"/>
</dbReference>
<feature type="domain" description="Zinc finger CGNR" evidence="1">
    <location>
        <begin position="157"/>
        <end position="197"/>
    </location>
</feature>
<evidence type="ECO:0000313" key="3">
    <source>
        <dbReference type="Proteomes" id="UP001527866"/>
    </source>
</evidence>
<dbReference type="InterPro" id="IPR021005">
    <property type="entry name" value="Znf_CGNR"/>
</dbReference>
<protein>
    <submittedName>
        <fullName evidence="2">ABATE domain-containing protein</fullName>
    </submittedName>
</protein>
<evidence type="ECO:0000313" key="2">
    <source>
        <dbReference type="EMBL" id="MDA2809490.1"/>
    </source>
</evidence>
<name>A0ABT4TXR7_9ACTN</name>
<sequence length="202" mass="21670">MGDPLSVDAVRAEIDPAPGAELFPALDFADSSVSLPGGKRVDLLGTPRDAARWLVERGLAPPDTVLYELCSSRMRALREHIRALFAARVDGLPAPAEALDAVNAAMTKVPSAALLAWDSERGLHRSAAHPIDQAVDHALAALADNAAELLTSPEAERLAACGSPPCDRYLLRTHPRRHWCSTRCGDRARAARAYARRQAVQA</sequence>
<dbReference type="PANTHER" id="PTHR35525">
    <property type="entry name" value="BLL6575 PROTEIN"/>
    <property type="match status" value="1"/>
</dbReference>
<dbReference type="SUPFAM" id="SSF160904">
    <property type="entry name" value="Jann2411-like"/>
    <property type="match status" value="1"/>
</dbReference>
<dbReference type="InterPro" id="IPR023286">
    <property type="entry name" value="ABATE_dom_sf"/>
</dbReference>
<accession>A0ABT4TXR7</accession>